<keyword evidence="3 5" id="KW-1133">Transmembrane helix</keyword>
<proteinExistence type="predicted"/>
<organism evidence="6 7">
    <name type="scientific">Microterricola viridarii</name>
    <dbReference type="NCBI Taxonomy" id="412690"/>
    <lineage>
        <taxon>Bacteria</taxon>
        <taxon>Bacillati</taxon>
        <taxon>Actinomycetota</taxon>
        <taxon>Actinomycetes</taxon>
        <taxon>Micrococcales</taxon>
        <taxon>Microbacteriaceae</taxon>
        <taxon>Microterricola</taxon>
    </lineage>
</organism>
<feature type="transmembrane region" description="Helical" evidence="5">
    <location>
        <begin position="249"/>
        <end position="273"/>
    </location>
</feature>
<feature type="transmembrane region" description="Helical" evidence="5">
    <location>
        <begin position="109"/>
        <end position="140"/>
    </location>
</feature>
<feature type="transmembrane region" description="Helical" evidence="5">
    <location>
        <begin position="194"/>
        <end position="216"/>
    </location>
</feature>
<dbReference type="InterPro" id="IPR007318">
    <property type="entry name" value="Phopholipid_MeTrfase"/>
</dbReference>
<dbReference type="GO" id="GO:0008168">
    <property type="term" value="F:methyltransferase activity"/>
    <property type="evidence" value="ECO:0007669"/>
    <property type="project" value="UniProtKB-KW"/>
</dbReference>
<reference evidence="7" key="1">
    <citation type="submission" date="2016-10" db="EMBL/GenBank/DDBJ databases">
        <authorList>
            <person name="Varghese N."/>
            <person name="Submissions S."/>
        </authorList>
    </citation>
    <scope>NUCLEOTIDE SEQUENCE [LARGE SCALE GENOMIC DNA]</scope>
    <source>
        <strain evidence="7">DSM 21772</strain>
    </source>
</reference>
<evidence type="ECO:0000313" key="7">
    <source>
        <dbReference type="Proteomes" id="UP000181956"/>
    </source>
</evidence>
<accession>A0A1H1MTH5</accession>
<dbReference type="OrthoDB" id="941586at2"/>
<keyword evidence="7" id="KW-1185">Reference proteome</keyword>
<evidence type="ECO:0000256" key="3">
    <source>
        <dbReference type="ARBA" id="ARBA00022989"/>
    </source>
</evidence>
<evidence type="ECO:0000256" key="1">
    <source>
        <dbReference type="ARBA" id="ARBA00004127"/>
    </source>
</evidence>
<gene>
    <name evidence="6" type="ORF">SAMN04489834_0472</name>
</gene>
<dbReference type="AlphaFoldDB" id="A0A1H1MTH5"/>
<dbReference type="STRING" id="412690.SAMN04489834_0472"/>
<keyword evidence="6" id="KW-0489">Methyltransferase</keyword>
<dbReference type="EMBL" id="LT629742">
    <property type="protein sequence ID" value="SDR89725.1"/>
    <property type="molecule type" value="Genomic_DNA"/>
</dbReference>
<protein>
    <submittedName>
        <fullName evidence="6">Protein-S-isoprenylcysteine O-methyltransferase Ste14</fullName>
    </submittedName>
</protein>
<feature type="transmembrane region" description="Helical" evidence="5">
    <location>
        <begin position="52"/>
        <end position="76"/>
    </location>
</feature>
<feature type="transmembrane region" description="Helical" evidence="5">
    <location>
        <begin position="83"/>
        <end position="103"/>
    </location>
</feature>
<dbReference type="GO" id="GO:0012505">
    <property type="term" value="C:endomembrane system"/>
    <property type="evidence" value="ECO:0007669"/>
    <property type="project" value="UniProtKB-SubCell"/>
</dbReference>
<keyword evidence="4 5" id="KW-0472">Membrane</keyword>
<sequence length="324" mass="33455">MPAPGRSRLSPFTPGFRGGARLGRAYFAAQAAAGALWWIGVFSSDAVRTATLGGLDAVAIAALDVPLFVAASALVAAGIRAALWVLVPWTAIVTAGMALYATVTGLAGWGGLLMLAALLGTAAAGFLVTAGWIPAARLVAGPLGFRLARPAAPRVQLGRTAGQIVVFWGLFLGVIPAAIVFVEGRWQLGLDAPLMVRLAGGVLLAAASALGLWAAFTMSTRGEGTPLPSAMPRRLVIAGPYRLVRNPMAVAGIAQGVAVGLLAGSWLVVLYALSGSVVWNYLVRPLEEADLAARFGAEFDAYRRAVACWVPRRHPLPASVSASR</sequence>
<evidence type="ECO:0000256" key="5">
    <source>
        <dbReference type="SAM" id="Phobius"/>
    </source>
</evidence>
<dbReference type="Proteomes" id="UP000181956">
    <property type="component" value="Chromosome I"/>
</dbReference>
<evidence type="ECO:0000313" key="6">
    <source>
        <dbReference type="EMBL" id="SDR89725.1"/>
    </source>
</evidence>
<evidence type="ECO:0000256" key="2">
    <source>
        <dbReference type="ARBA" id="ARBA00022692"/>
    </source>
</evidence>
<dbReference type="GO" id="GO:0032259">
    <property type="term" value="P:methylation"/>
    <property type="evidence" value="ECO:0007669"/>
    <property type="project" value="UniProtKB-KW"/>
</dbReference>
<evidence type="ECO:0000256" key="4">
    <source>
        <dbReference type="ARBA" id="ARBA00023136"/>
    </source>
</evidence>
<keyword evidence="2 5" id="KW-0812">Transmembrane</keyword>
<comment type="subcellular location">
    <subcellularLocation>
        <location evidence="1">Endomembrane system</location>
        <topology evidence="1">Multi-pass membrane protein</topology>
    </subcellularLocation>
</comment>
<dbReference type="RefSeq" id="WP_083362613.1">
    <property type="nucleotide sequence ID" value="NZ_LT629742.1"/>
</dbReference>
<dbReference type="Pfam" id="PF04191">
    <property type="entry name" value="PEMT"/>
    <property type="match status" value="1"/>
</dbReference>
<keyword evidence="6" id="KW-0808">Transferase</keyword>
<name>A0A1H1MTH5_9MICO</name>
<feature type="transmembrane region" description="Helical" evidence="5">
    <location>
        <begin position="21"/>
        <end position="40"/>
    </location>
</feature>
<dbReference type="Gene3D" id="1.20.120.1630">
    <property type="match status" value="1"/>
</dbReference>
<feature type="transmembrane region" description="Helical" evidence="5">
    <location>
        <begin position="161"/>
        <end position="182"/>
    </location>
</feature>